<dbReference type="SUPFAM" id="SSF50978">
    <property type="entry name" value="WD40 repeat-like"/>
    <property type="match status" value="1"/>
</dbReference>
<keyword evidence="4" id="KW-1133">Transmembrane helix</keyword>
<sequence>MNQNSCRHSYHFIMKRYMQSLIISLLYSIITGKLLQVNSGAKEQLFFEAPRGKRHIIRPSEIEKIEWDTWTCVLGPTCEGIWPAHSDVTDVNAASLTKDCSLLATGDDFGFVKLFSYPVKFLVSQGQHAKFKKYVGHSAHVTNVRWLHNDSVLLTVGGADTALMIWTREFVGTQESKLVDSEESDTDAEEDGGYDSDVAREKAIDYTTKIYAVSIREMEGTKPHQQMKEVSMEERYGVARFVCIHYT</sequence>
<dbReference type="InterPro" id="IPR050630">
    <property type="entry name" value="WD_repeat_EMAP"/>
</dbReference>
<dbReference type="InterPro" id="IPR055442">
    <property type="entry name" value="Beta-prop_EML-like_2nd"/>
</dbReference>
<dbReference type="EMBL" id="JACASE010000007">
    <property type="protein sequence ID" value="KAF6446618.1"/>
    <property type="molecule type" value="Genomic_DNA"/>
</dbReference>
<evidence type="ECO:0000313" key="7">
    <source>
        <dbReference type="Proteomes" id="UP000593571"/>
    </source>
</evidence>
<evidence type="ECO:0000313" key="6">
    <source>
        <dbReference type="EMBL" id="KAF6446618.1"/>
    </source>
</evidence>
<dbReference type="GO" id="GO:0008017">
    <property type="term" value="F:microtubule binding"/>
    <property type="evidence" value="ECO:0007669"/>
    <property type="project" value="TreeGrafter"/>
</dbReference>
<dbReference type="Gene3D" id="2.130.10.10">
    <property type="entry name" value="YVTN repeat-like/Quinoprotein amine dehydrogenase"/>
    <property type="match status" value="1"/>
</dbReference>
<feature type="transmembrane region" description="Helical" evidence="4">
    <location>
        <begin position="17"/>
        <end position="35"/>
    </location>
</feature>
<dbReference type="InterPro" id="IPR036322">
    <property type="entry name" value="WD40_repeat_dom_sf"/>
</dbReference>
<feature type="repeat" description="WD" evidence="3">
    <location>
        <begin position="134"/>
        <end position="166"/>
    </location>
</feature>
<proteinExistence type="predicted"/>
<dbReference type="Proteomes" id="UP000593571">
    <property type="component" value="Unassembled WGS sequence"/>
</dbReference>
<dbReference type="SMART" id="SM00320">
    <property type="entry name" value="WD40"/>
    <property type="match status" value="2"/>
</dbReference>
<keyword evidence="1 3" id="KW-0853">WD repeat</keyword>
<keyword evidence="7" id="KW-1185">Reference proteome</keyword>
<dbReference type="AlphaFoldDB" id="A0A7J8FG02"/>
<dbReference type="PANTHER" id="PTHR13720:SF52">
    <property type="entry name" value="ECHINODERM MICROTUBULE-ASSOCIATED PROTEIN-LIKE 6"/>
    <property type="match status" value="1"/>
</dbReference>
<feature type="domain" description="EML-like second beta-propeller" evidence="5">
    <location>
        <begin position="18"/>
        <end position="167"/>
    </location>
</feature>
<dbReference type="InterPro" id="IPR015943">
    <property type="entry name" value="WD40/YVTN_repeat-like_dom_sf"/>
</dbReference>
<evidence type="ECO:0000256" key="4">
    <source>
        <dbReference type="SAM" id="Phobius"/>
    </source>
</evidence>
<accession>A0A7J8FG02</accession>
<evidence type="ECO:0000259" key="5">
    <source>
        <dbReference type="Pfam" id="PF23414"/>
    </source>
</evidence>
<protein>
    <submittedName>
        <fullName evidence="6">EMAP like 6</fullName>
    </submittedName>
</protein>
<evidence type="ECO:0000256" key="2">
    <source>
        <dbReference type="ARBA" id="ARBA00022737"/>
    </source>
</evidence>
<dbReference type="PANTHER" id="PTHR13720">
    <property type="entry name" value="WD-40 REPEAT PROTEIN"/>
    <property type="match status" value="1"/>
</dbReference>
<evidence type="ECO:0000256" key="3">
    <source>
        <dbReference type="PROSITE-ProRule" id="PRU00221"/>
    </source>
</evidence>
<comment type="caution">
    <text evidence="6">The sequence shown here is derived from an EMBL/GenBank/DDBJ whole genome shotgun (WGS) entry which is preliminary data.</text>
</comment>
<gene>
    <name evidence="6" type="ORF">HJG63_004471</name>
</gene>
<keyword evidence="4" id="KW-0812">Transmembrane</keyword>
<dbReference type="PROSITE" id="PS50082">
    <property type="entry name" value="WD_REPEATS_2"/>
    <property type="match status" value="1"/>
</dbReference>
<keyword evidence="4" id="KW-0472">Membrane</keyword>
<dbReference type="InterPro" id="IPR001680">
    <property type="entry name" value="WD40_rpt"/>
</dbReference>
<dbReference type="Pfam" id="PF23414">
    <property type="entry name" value="Beta-prop_EML_2"/>
    <property type="match status" value="1"/>
</dbReference>
<name>A0A7J8FG02_ROUAE</name>
<evidence type="ECO:0000256" key="1">
    <source>
        <dbReference type="ARBA" id="ARBA00022574"/>
    </source>
</evidence>
<organism evidence="6 7">
    <name type="scientific">Rousettus aegyptiacus</name>
    <name type="common">Egyptian fruit bat</name>
    <name type="synonym">Pteropus aegyptiacus</name>
    <dbReference type="NCBI Taxonomy" id="9407"/>
    <lineage>
        <taxon>Eukaryota</taxon>
        <taxon>Metazoa</taxon>
        <taxon>Chordata</taxon>
        <taxon>Craniata</taxon>
        <taxon>Vertebrata</taxon>
        <taxon>Euteleostomi</taxon>
        <taxon>Mammalia</taxon>
        <taxon>Eutheria</taxon>
        <taxon>Laurasiatheria</taxon>
        <taxon>Chiroptera</taxon>
        <taxon>Yinpterochiroptera</taxon>
        <taxon>Pteropodoidea</taxon>
        <taxon>Pteropodidae</taxon>
        <taxon>Rousettinae</taxon>
        <taxon>Rousettus</taxon>
    </lineage>
</organism>
<reference evidence="6 7" key="1">
    <citation type="journal article" date="2020" name="Nature">
        <title>Six reference-quality genomes reveal evolution of bat adaptations.</title>
        <authorList>
            <person name="Jebb D."/>
            <person name="Huang Z."/>
            <person name="Pippel M."/>
            <person name="Hughes G.M."/>
            <person name="Lavrichenko K."/>
            <person name="Devanna P."/>
            <person name="Winkler S."/>
            <person name="Jermiin L.S."/>
            <person name="Skirmuntt E.C."/>
            <person name="Katzourakis A."/>
            <person name="Burkitt-Gray L."/>
            <person name="Ray D.A."/>
            <person name="Sullivan K.A.M."/>
            <person name="Roscito J.G."/>
            <person name="Kirilenko B.M."/>
            <person name="Davalos L.M."/>
            <person name="Corthals A.P."/>
            <person name="Power M.L."/>
            <person name="Jones G."/>
            <person name="Ransome R.D."/>
            <person name="Dechmann D.K.N."/>
            <person name="Locatelli A.G."/>
            <person name="Puechmaille S.J."/>
            <person name="Fedrigo O."/>
            <person name="Jarvis E.D."/>
            <person name="Hiller M."/>
            <person name="Vernes S.C."/>
            <person name="Myers E.W."/>
            <person name="Teeling E.C."/>
        </authorList>
    </citation>
    <scope>NUCLEOTIDE SEQUENCE [LARGE SCALE GENOMIC DNA]</scope>
    <source>
        <strain evidence="6">MRouAeg1</strain>
        <tissue evidence="6">Muscle</tissue>
    </source>
</reference>
<keyword evidence="2" id="KW-0677">Repeat</keyword>